<evidence type="ECO:0000259" key="4">
    <source>
        <dbReference type="SMART" id="SM00382"/>
    </source>
</evidence>
<keyword evidence="3" id="KW-0067">ATP-binding</keyword>
<dbReference type="InterPro" id="IPR037257">
    <property type="entry name" value="T2SS_E_N_sf"/>
</dbReference>
<feature type="domain" description="AAA+ ATPase" evidence="4">
    <location>
        <begin position="343"/>
        <end position="469"/>
    </location>
</feature>
<keyword evidence="2" id="KW-0547">Nucleotide-binding</keyword>
<dbReference type="Pfam" id="PF00437">
    <property type="entry name" value="T2SSE"/>
    <property type="match status" value="1"/>
</dbReference>
<dbReference type="PANTHER" id="PTHR30258:SF3">
    <property type="entry name" value="SLL1921 PROTEIN"/>
    <property type="match status" value="1"/>
</dbReference>
<dbReference type="PANTHER" id="PTHR30258">
    <property type="entry name" value="TYPE II SECRETION SYSTEM PROTEIN GSPE-RELATED"/>
    <property type="match status" value="1"/>
</dbReference>
<dbReference type="Gene3D" id="3.40.50.300">
    <property type="entry name" value="P-loop containing nucleotide triphosphate hydrolases"/>
    <property type="match status" value="1"/>
</dbReference>
<dbReference type="InterPro" id="IPR027417">
    <property type="entry name" value="P-loop_NTPase"/>
</dbReference>
<evidence type="ECO:0000313" key="5">
    <source>
        <dbReference type="EMBL" id="CAA6810029.1"/>
    </source>
</evidence>
<dbReference type="InterPro" id="IPR001482">
    <property type="entry name" value="T2SS/T4SS_dom"/>
</dbReference>
<dbReference type="InterPro" id="IPR003593">
    <property type="entry name" value="AAA+_ATPase"/>
</dbReference>
<name>A0A6S6SNH1_9BACT</name>
<organism evidence="5">
    <name type="scientific">uncultured Campylobacterales bacterium</name>
    <dbReference type="NCBI Taxonomy" id="352960"/>
    <lineage>
        <taxon>Bacteria</taxon>
        <taxon>Pseudomonadati</taxon>
        <taxon>Campylobacterota</taxon>
        <taxon>Epsilonproteobacteria</taxon>
        <taxon>Campylobacterales</taxon>
        <taxon>environmental samples</taxon>
    </lineage>
</organism>
<evidence type="ECO:0000256" key="3">
    <source>
        <dbReference type="ARBA" id="ARBA00022840"/>
    </source>
</evidence>
<dbReference type="Gene3D" id="3.30.300.160">
    <property type="entry name" value="Type II secretion system, protein E, N-terminal domain"/>
    <property type="match status" value="1"/>
</dbReference>
<dbReference type="SMART" id="SM00382">
    <property type="entry name" value="AAA"/>
    <property type="match status" value="1"/>
</dbReference>
<evidence type="ECO:0000256" key="1">
    <source>
        <dbReference type="ARBA" id="ARBA00006611"/>
    </source>
</evidence>
<comment type="similarity">
    <text evidence="1">Belongs to the GSP E family.</text>
</comment>
<dbReference type="Pfam" id="PF05157">
    <property type="entry name" value="MshEN"/>
    <property type="match status" value="1"/>
</dbReference>
<dbReference type="GO" id="GO:0016887">
    <property type="term" value="F:ATP hydrolysis activity"/>
    <property type="evidence" value="ECO:0007669"/>
    <property type="project" value="TreeGrafter"/>
</dbReference>
<dbReference type="CDD" id="cd01129">
    <property type="entry name" value="PulE-GspE-like"/>
    <property type="match status" value="1"/>
</dbReference>
<dbReference type="EMBL" id="CACVAW010000040">
    <property type="protein sequence ID" value="CAA6810029.1"/>
    <property type="molecule type" value="Genomic_DNA"/>
</dbReference>
<accession>A0A6S6SNH1</accession>
<sequence length="589" mass="66759">MEVSFDKIELAVCDYFEKNNFIDNQNSRKLKSLIANDETFNLTDYLISNDLLSEEDFIDRLVDMHVSNNYKFMTPDFTTHLRIGNSETFLKKFANKLKLDYFNLDSIDIDFSLSANFEIEQLRKLGILPVKATEMNIFVAFKRPRDFLAQEKVQRLFQKRILKVVIADLNQIDRFLNKVEMSAGMSELISEIRNELQIKSVENLQELSSILKLIDRIIKSAVISRASDIHIEPSEKNCHVRIRIDGVMSEIFIFSKDIYFPLTSRLKLLANLNIAERRKPQDGRFSYNTMDRKLDFRISTLPISTGESIVLRILDNSKVMLSLDQLNMNKSALTLLRKSISHPYGIVFITGPTGSGKTTSLYAILNEVKSIEKKIITVEDPIEYTMNNIQQTQVNESVGHSFAGALRSILRQDPDVIMIGESRDKETLQIAIRAALTGHLVFSTLHTNDSISAITRLTDMGIEPYYISGAIVAIQAQRLVRRLCVHCKRPAVIPSVVLEKIKDHIDDNPKFFEKVGCARCSGTGFLGRVMISEVLDIDASMQSLIARGASKVEITKQANENGFVSMFADGMSKASQGLTLIEEVYRVIK</sequence>
<dbReference type="FunFam" id="3.40.50.300:FF:000398">
    <property type="entry name" value="Type IV pilus assembly ATPase PilB"/>
    <property type="match status" value="1"/>
</dbReference>
<dbReference type="SUPFAM" id="SSF52540">
    <property type="entry name" value="P-loop containing nucleoside triphosphate hydrolases"/>
    <property type="match status" value="1"/>
</dbReference>
<protein>
    <submittedName>
        <fullName evidence="5">Type IV fimbrial assembly, ATPase PilB</fullName>
    </submittedName>
</protein>
<reference evidence="5" key="1">
    <citation type="submission" date="2020-01" db="EMBL/GenBank/DDBJ databases">
        <authorList>
            <person name="Meier V. D."/>
            <person name="Meier V D."/>
        </authorList>
    </citation>
    <scope>NUCLEOTIDE SEQUENCE</scope>
    <source>
        <strain evidence="5">HLG_WM_MAG_12</strain>
    </source>
</reference>
<dbReference type="GO" id="GO:0005524">
    <property type="term" value="F:ATP binding"/>
    <property type="evidence" value="ECO:0007669"/>
    <property type="project" value="UniProtKB-KW"/>
</dbReference>
<dbReference type="Gene3D" id="3.30.450.90">
    <property type="match status" value="1"/>
</dbReference>
<gene>
    <name evidence="5" type="ORF">HELGO_WM5955</name>
</gene>
<dbReference type="SUPFAM" id="SSF160246">
    <property type="entry name" value="EspE N-terminal domain-like"/>
    <property type="match status" value="1"/>
</dbReference>
<dbReference type="AlphaFoldDB" id="A0A6S6SNH1"/>
<dbReference type="GO" id="GO:0005886">
    <property type="term" value="C:plasma membrane"/>
    <property type="evidence" value="ECO:0007669"/>
    <property type="project" value="TreeGrafter"/>
</dbReference>
<dbReference type="InterPro" id="IPR007831">
    <property type="entry name" value="T2SS_GspE_N"/>
</dbReference>
<proteinExistence type="inferred from homology"/>
<evidence type="ECO:0000256" key="2">
    <source>
        <dbReference type="ARBA" id="ARBA00022741"/>
    </source>
</evidence>